<gene>
    <name evidence="2" type="ORF">C10C_0323</name>
</gene>
<organism evidence="2 3">
    <name type="scientific">Chlamydia serpentis</name>
    <dbReference type="NCBI Taxonomy" id="1967782"/>
    <lineage>
        <taxon>Bacteria</taxon>
        <taxon>Pseudomonadati</taxon>
        <taxon>Chlamydiota</taxon>
        <taxon>Chlamydiia</taxon>
        <taxon>Chlamydiales</taxon>
        <taxon>Chlamydiaceae</taxon>
        <taxon>Chlamydia/Chlamydophila group</taxon>
        <taxon>Chlamydia</taxon>
    </lineage>
</organism>
<dbReference type="EMBL" id="LT993738">
    <property type="protein sequence ID" value="SPN73496.1"/>
    <property type="molecule type" value="Genomic_DNA"/>
</dbReference>
<evidence type="ECO:0000313" key="3">
    <source>
        <dbReference type="Proteomes" id="UP000244926"/>
    </source>
</evidence>
<evidence type="ECO:0000256" key="1">
    <source>
        <dbReference type="SAM" id="Phobius"/>
    </source>
</evidence>
<proteinExistence type="predicted"/>
<evidence type="ECO:0008006" key="4">
    <source>
        <dbReference type="Google" id="ProtNLM"/>
    </source>
</evidence>
<keyword evidence="3" id="KW-1185">Reference proteome</keyword>
<keyword evidence="1" id="KW-0812">Transmembrane</keyword>
<dbReference type="InterPro" id="IPR010792">
    <property type="entry name" value="DUF1389"/>
</dbReference>
<dbReference type="Proteomes" id="UP000244926">
    <property type="component" value="Chromosome I"/>
</dbReference>
<feature type="transmembrane region" description="Helical" evidence="1">
    <location>
        <begin position="29"/>
        <end position="46"/>
    </location>
</feature>
<dbReference type="RefSeq" id="WP_108896461.1">
    <property type="nucleotide sequence ID" value="NZ_LT993738.1"/>
</dbReference>
<keyword evidence="1" id="KW-0472">Membrane</keyword>
<dbReference type="AlphaFoldDB" id="A0A2R8FB30"/>
<keyword evidence="1" id="KW-1133">Transmembrane helix</keyword>
<protein>
    <recommendedName>
        <fullName evidence="4">DUF1389 domain-containing protein</fullName>
    </recommendedName>
</protein>
<name>A0A2R8FB30_9CHLA</name>
<reference evidence="3" key="1">
    <citation type="submission" date="2017-11" db="EMBL/GenBank/DDBJ databases">
        <authorList>
            <person name="Seth-Smith MB H."/>
        </authorList>
    </citation>
    <scope>NUCLEOTIDE SEQUENCE [LARGE SCALE GENOMIC DNA]</scope>
</reference>
<dbReference type="Pfam" id="PF07146">
    <property type="entry name" value="DUF1389"/>
    <property type="match status" value="1"/>
</dbReference>
<evidence type="ECO:0000313" key="2">
    <source>
        <dbReference type="EMBL" id="SPN73496.1"/>
    </source>
</evidence>
<dbReference type="OrthoDB" id="17520at2"/>
<feature type="transmembrane region" description="Helical" evidence="1">
    <location>
        <begin position="52"/>
        <end position="72"/>
    </location>
</feature>
<accession>A0A2R8FB30</accession>
<sequence length="425" mass="48773">MSKVVIVPQTVFQRSESPRFSKTLLIDNILLRIFLVFATACLAYMVFLVLPFGVACFVSVVFSLVSLGLLILSGMELMQYCRKPSLPLPIGFLKLLETFYPPSISRLAIQQKLNLEELHTIIESVRNMLSLEEALPSPLLKKVKDFNIKDLTKDLSHFHFPLVQLEDIMLAHCPLYWLHNFVQSAPKNIMLPLSHKEEGDLNYYWLGPLNSETRSQTIFDLAIYAISNEISEKQLKMLEAHLHKQVDAEGNESIHSWNSNLVRRTIKDLMCACKKYERNMPGSYNEQPIPNFTEEKVDSLLRFIIEKQFSFAQLKMISQLNFNHWQWLCSIDKAGASASQVASFAGFLLPFISNDFKSSEPYIQLALWEELQITLERYRGSGPVWNVGYVLCDLFSKRSETVRKKFGAANNERRLDSFLSKIKGT</sequence>
<dbReference type="KEGG" id="csee:C10C_0323"/>